<feature type="compositionally biased region" description="Basic and acidic residues" evidence="6">
    <location>
        <begin position="54"/>
        <end position="68"/>
    </location>
</feature>
<dbReference type="AlphaFoldDB" id="A0A670JZ30"/>
<gene>
    <name evidence="7" type="primary">LRRFIP2</name>
</gene>
<sequence>MGTPGSGRKRTPVKDRFSAEDEALGHIAREAEARLAAKRAARAEARDIRMRELERQQKELEEKSDRPYSDLYTRPASRNSATPLSGNSSRRGSGDTSSLVDPDTSLSELRDIYDLKDQIQDVEGRYMQGLKELKESLAEVEEKFKKAMVSNAQLDNEKNNLIYQVDTLKDVIEEREEQLAEYYRENEDKTKELERQKHMCTVLQHKMDELKEGLRQRDELIEENQRMQQRIESITKEVFDLQETVNWKDKKIGKHGLVIIPDGTPNGDVNHEPVVGSITVVSQEAAQVLESAGEGPLDVRLRKLAGEKEELLSQIKKMKLQLEEERQKSSGNDGTNTSLTGLENGSDLQFIEMQRDANRQISEFKFKLSKAEQDITTLEQNVVRLEGQVVRYKTAAENAEKVEDELKAEKRKLQRELRTALDRIEEMEMTNSHLVKRLEKMKANRTALLSQQ</sequence>
<protein>
    <recommendedName>
        <fullName evidence="4">Leucine-rich repeat flightless-interacting protein 2</fullName>
    </recommendedName>
</protein>
<dbReference type="FunFam" id="1.20.5.4090:FF:000001">
    <property type="entry name" value="leucine-rich repeat flightless-interacting protein 2 isoform X1"/>
    <property type="match status" value="1"/>
</dbReference>
<evidence type="ECO:0000256" key="5">
    <source>
        <dbReference type="SAM" id="Coils"/>
    </source>
</evidence>
<reference evidence="7 8" key="1">
    <citation type="journal article" date="2019" name="Proc. Natl. Acad. Sci. U.S.A.">
        <title>Regulatory changes in pterin and carotenoid genes underlie balanced color polymorphisms in the wall lizard.</title>
        <authorList>
            <person name="Andrade P."/>
            <person name="Pinho C."/>
            <person name="Perez I de Lanuza G."/>
            <person name="Afonso S."/>
            <person name="Brejcha J."/>
            <person name="Rubin C.J."/>
            <person name="Wallerman O."/>
            <person name="Pereira P."/>
            <person name="Sabatino S.J."/>
            <person name="Bellati A."/>
            <person name="Pellitteri-Rosa D."/>
            <person name="Bosakova Z."/>
            <person name="Bunikis I."/>
            <person name="Carretero M.A."/>
            <person name="Feiner N."/>
            <person name="Marsik P."/>
            <person name="Pauperio F."/>
            <person name="Salvi D."/>
            <person name="Soler L."/>
            <person name="While G.M."/>
            <person name="Uller T."/>
            <person name="Font E."/>
            <person name="Andersson L."/>
            <person name="Carneiro M."/>
        </authorList>
    </citation>
    <scope>NUCLEOTIDE SEQUENCE</scope>
</reference>
<evidence type="ECO:0000256" key="4">
    <source>
        <dbReference type="ARBA" id="ARBA00040512"/>
    </source>
</evidence>
<evidence type="ECO:0000256" key="2">
    <source>
        <dbReference type="ARBA" id="ARBA00022687"/>
    </source>
</evidence>
<dbReference type="GeneTree" id="ENSGT00530000063564"/>
<comment type="similarity">
    <text evidence="1">Belongs to the LRRFIP family.</text>
</comment>
<dbReference type="InterPro" id="IPR019139">
    <property type="entry name" value="LRRFIP1/2"/>
</dbReference>
<reference evidence="7" key="2">
    <citation type="submission" date="2025-08" db="UniProtKB">
        <authorList>
            <consortium name="Ensembl"/>
        </authorList>
    </citation>
    <scope>IDENTIFICATION</scope>
</reference>
<keyword evidence="3 5" id="KW-0175">Coiled coil</keyword>
<feature type="compositionally biased region" description="Polar residues" evidence="6">
    <location>
        <begin position="76"/>
        <end position="107"/>
    </location>
</feature>
<dbReference type="PANTHER" id="PTHR19212:SF6">
    <property type="entry name" value="LEUCINE-RICH REPEAT FLIGHTLESS-INTERACTING PROTEIN 2"/>
    <property type="match status" value="1"/>
</dbReference>
<feature type="coiled-coil region" evidence="5">
    <location>
        <begin position="130"/>
        <end position="244"/>
    </location>
</feature>
<feature type="region of interest" description="Disordered" evidence="6">
    <location>
        <begin position="54"/>
        <end position="111"/>
    </location>
</feature>
<dbReference type="Proteomes" id="UP000472272">
    <property type="component" value="Chromosome 12"/>
</dbReference>
<name>A0A670JZ30_PODMU</name>
<feature type="coiled-coil region" evidence="5">
    <location>
        <begin position="361"/>
        <end position="444"/>
    </location>
</feature>
<keyword evidence="2" id="KW-0879">Wnt signaling pathway</keyword>
<feature type="compositionally biased region" description="Polar residues" evidence="6">
    <location>
        <begin position="329"/>
        <end position="343"/>
    </location>
</feature>
<feature type="region of interest" description="Disordered" evidence="6">
    <location>
        <begin position="322"/>
        <end position="343"/>
    </location>
</feature>
<keyword evidence="8" id="KW-1185">Reference proteome</keyword>
<dbReference type="Ensembl" id="ENSPMRT00000030375.1">
    <property type="protein sequence ID" value="ENSPMRP00000028634.1"/>
    <property type="gene ID" value="ENSPMRG00000018496.1"/>
</dbReference>
<reference evidence="7" key="3">
    <citation type="submission" date="2025-09" db="UniProtKB">
        <authorList>
            <consortium name="Ensembl"/>
        </authorList>
    </citation>
    <scope>IDENTIFICATION</scope>
</reference>
<evidence type="ECO:0000313" key="8">
    <source>
        <dbReference type="Proteomes" id="UP000472272"/>
    </source>
</evidence>
<evidence type="ECO:0000256" key="1">
    <source>
        <dbReference type="ARBA" id="ARBA00008275"/>
    </source>
</evidence>
<evidence type="ECO:0000256" key="3">
    <source>
        <dbReference type="ARBA" id="ARBA00023054"/>
    </source>
</evidence>
<dbReference type="GO" id="GO:0016055">
    <property type="term" value="P:Wnt signaling pathway"/>
    <property type="evidence" value="ECO:0007669"/>
    <property type="project" value="UniProtKB-KW"/>
</dbReference>
<organism evidence="7 8">
    <name type="scientific">Podarcis muralis</name>
    <name type="common">Wall lizard</name>
    <name type="synonym">Lacerta muralis</name>
    <dbReference type="NCBI Taxonomy" id="64176"/>
    <lineage>
        <taxon>Eukaryota</taxon>
        <taxon>Metazoa</taxon>
        <taxon>Chordata</taxon>
        <taxon>Craniata</taxon>
        <taxon>Vertebrata</taxon>
        <taxon>Euteleostomi</taxon>
        <taxon>Lepidosauria</taxon>
        <taxon>Squamata</taxon>
        <taxon>Bifurcata</taxon>
        <taxon>Unidentata</taxon>
        <taxon>Episquamata</taxon>
        <taxon>Laterata</taxon>
        <taxon>Lacertibaenia</taxon>
        <taxon>Lacertidae</taxon>
        <taxon>Podarcis</taxon>
    </lineage>
</organism>
<dbReference type="Pfam" id="PF09738">
    <property type="entry name" value="LRRFIP"/>
    <property type="match status" value="1"/>
</dbReference>
<dbReference type="PANTHER" id="PTHR19212">
    <property type="entry name" value="LEUCINE RICH REPEAT IN FLII INTERACTING PROTEIN"/>
    <property type="match status" value="1"/>
</dbReference>
<evidence type="ECO:0000256" key="6">
    <source>
        <dbReference type="SAM" id="MobiDB-lite"/>
    </source>
</evidence>
<dbReference type="GO" id="GO:0006355">
    <property type="term" value="P:regulation of DNA-templated transcription"/>
    <property type="evidence" value="ECO:0007669"/>
    <property type="project" value="InterPro"/>
</dbReference>
<evidence type="ECO:0000313" key="7">
    <source>
        <dbReference type="Ensembl" id="ENSPMRP00000028634.1"/>
    </source>
</evidence>
<accession>A0A670JZ30</accession>
<proteinExistence type="inferred from homology"/>
<dbReference type="Gene3D" id="1.20.5.4090">
    <property type="match status" value="1"/>
</dbReference>